<keyword evidence="4" id="KW-0804">Transcription</keyword>
<dbReference type="GO" id="GO:0000981">
    <property type="term" value="F:DNA-binding transcription factor activity, RNA polymerase II-specific"/>
    <property type="evidence" value="ECO:0007669"/>
    <property type="project" value="TreeGrafter"/>
</dbReference>
<dbReference type="Gene3D" id="4.10.280.10">
    <property type="entry name" value="Helix-loop-helix DNA-binding domain"/>
    <property type="match status" value="1"/>
</dbReference>
<keyword evidence="5" id="KW-0539">Nucleus</keyword>
<feature type="domain" description="BHLH" evidence="7">
    <location>
        <begin position="436"/>
        <end position="486"/>
    </location>
</feature>
<evidence type="ECO:0000256" key="5">
    <source>
        <dbReference type="ARBA" id="ARBA00023242"/>
    </source>
</evidence>
<keyword evidence="3" id="KW-0238">DNA-binding</keyword>
<dbReference type="GO" id="GO:0046983">
    <property type="term" value="F:protein dimerization activity"/>
    <property type="evidence" value="ECO:0007669"/>
    <property type="project" value="InterPro"/>
</dbReference>
<reference evidence="8 9" key="1">
    <citation type="submission" date="2024-01" db="EMBL/GenBank/DDBJ databases">
        <title>The genomes of 5 underutilized Papilionoideae crops provide insights into root nodulation and disease resistanc.</title>
        <authorList>
            <person name="Yuan L."/>
        </authorList>
    </citation>
    <scope>NUCLEOTIDE SEQUENCE [LARGE SCALE GENOMIC DNA]</scope>
    <source>
        <strain evidence="8">ZHUSHIDOU_FW_LH</strain>
        <tissue evidence="8">Leaf</tissue>
    </source>
</reference>
<dbReference type="SMART" id="SM00353">
    <property type="entry name" value="HLH"/>
    <property type="match status" value="1"/>
</dbReference>
<keyword evidence="2" id="KW-0805">Transcription regulation</keyword>
<dbReference type="PANTHER" id="PTHR16223:SF345">
    <property type="entry name" value="TRANSCRIPTION FACTOR BHLH130-LIKE"/>
    <property type="match status" value="1"/>
</dbReference>
<organism evidence="8 9">
    <name type="scientific">Crotalaria pallida</name>
    <name type="common">Smooth rattlebox</name>
    <name type="synonym">Crotalaria striata</name>
    <dbReference type="NCBI Taxonomy" id="3830"/>
    <lineage>
        <taxon>Eukaryota</taxon>
        <taxon>Viridiplantae</taxon>
        <taxon>Streptophyta</taxon>
        <taxon>Embryophyta</taxon>
        <taxon>Tracheophyta</taxon>
        <taxon>Spermatophyta</taxon>
        <taxon>Magnoliopsida</taxon>
        <taxon>eudicotyledons</taxon>
        <taxon>Gunneridae</taxon>
        <taxon>Pentapetalae</taxon>
        <taxon>rosids</taxon>
        <taxon>fabids</taxon>
        <taxon>Fabales</taxon>
        <taxon>Fabaceae</taxon>
        <taxon>Papilionoideae</taxon>
        <taxon>50 kb inversion clade</taxon>
        <taxon>genistoids sensu lato</taxon>
        <taxon>core genistoids</taxon>
        <taxon>Crotalarieae</taxon>
        <taxon>Crotalaria</taxon>
    </lineage>
</organism>
<feature type="compositionally biased region" description="Basic and acidic residues" evidence="6">
    <location>
        <begin position="137"/>
        <end position="146"/>
    </location>
</feature>
<evidence type="ECO:0000313" key="9">
    <source>
        <dbReference type="Proteomes" id="UP001372338"/>
    </source>
</evidence>
<dbReference type="InterPro" id="IPR011598">
    <property type="entry name" value="bHLH_dom"/>
</dbReference>
<keyword evidence="9" id="KW-1185">Reference proteome</keyword>
<feature type="region of interest" description="Disordered" evidence="6">
    <location>
        <begin position="297"/>
        <end position="316"/>
    </location>
</feature>
<dbReference type="FunFam" id="4.10.280.10:FF:000021">
    <property type="entry name" value="Transcription factor bHLH130 family"/>
    <property type="match status" value="1"/>
</dbReference>
<comment type="caution">
    <text evidence="8">The sequence shown here is derived from an EMBL/GenBank/DDBJ whole genome shotgun (WGS) entry which is preliminary data.</text>
</comment>
<dbReference type="GO" id="GO:0000978">
    <property type="term" value="F:RNA polymerase II cis-regulatory region sequence-specific DNA binding"/>
    <property type="evidence" value="ECO:0007669"/>
    <property type="project" value="TreeGrafter"/>
</dbReference>
<proteinExistence type="predicted"/>
<name>A0AAN9P2B9_CROPI</name>
<comment type="subcellular location">
    <subcellularLocation>
        <location evidence="1">Nucleus</location>
    </subcellularLocation>
</comment>
<dbReference type="EMBL" id="JAYWIO010000002">
    <property type="protein sequence ID" value="KAK7283862.1"/>
    <property type="molecule type" value="Genomic_DNA"/>
</dbReference>
<gene>
    <name evidence="8" type="ORF">RIF29_13610</name>
</gene>
<dbReference type="AlphaFoldDB" id="A0AAN9P2B9"/>
<feature type="region of interest" description="Disordered" evidence="6">
    <location>
        <begin position="117"/>
        <end position="159"/>
    </location>
</feature>
<dbReference type="PANTHER" id="PTHR16223">
    <property type="entry name" value="TRANSCRIPTION FACTOR BHLH83-RELATED"/>
    <property type="match status" value="1"/>
</dbReference>
<dbReference type="InterPro" id="IPR036638">
    <property type="entry name" value="HLH_DNA-bd_sf"/>
</dbReference>
<evidence type="ECO:0000256" key="4">
    <source>
        <dbReference type="ARBA" id="ARBA00023163"/>
    </source>
</evidence>
<dbReference type="SUPFAM" id="SSF47459">
    <property type="entry name" value="HLH, helix-loop-helix DNA-binding domain"/>
    <property type="match status" value="1"/>
</dbReference>
<dbReference type="GO" id="GO:0005634">
    <property type="term" value="C:nucleus"/>
    <property type="evidence" value="ECO:0007669"/>
    <property type="project" value="UniProtKB-SubCell"/>
</dbReference>
<evidence type="ECO:0000256" key="6">
    <source>
        <dbReference type="SAM" id="MobiDB-lite"/>
    </source>
</evidence>
<feature type="compositionally biased region" description="Polar residues" evidence="6">
    <location>
        <begin position="149"/>
        <end position="159"/>
    </location>
</feature>
<protein>
    <recommendedName>
        <fullName evidence="7">BHLH domain-containing protein</fullName>
    </recommendedName>
</protein>
<accession>A0AAN9P2B9</accession>
<dbReference type="PROSITE" id="PS50888">
    <property type="entry name" value="BHLH"/>
    <property type="match status" value="1"/>
</dbReference>
<feature type="region of interest" description="Disordered" evidence="6">
    <location>
        <begin position="194"/>
        <end position="218"/>
    </location>
</feature>
<dbReference type="Proteomes" id="UP001372338">
    <property type="component" value="Unassembled WGS sequence"/>
</dbReference>
<dbReference type="Pfam" id="PF00010">
    <property type="entry name" value="HLH"/>
    <property type="match status" value="1"/>
</dbReference>
<evidence type="ECO:0000256" key="1">
    <source>
        <dbReference type="ARBA" id="ARBA00004123"/>
    </source>
</evidence>
<evidence type="ECO:0000313" key="8">
    <source>
        <dbReference type="EMBL" id="KAK7283862.1"/>
    </source>
</evidence>
<dbReference type="InterPro" id="IPR045843">
    <property type="entry name" value="IND-like"/>
</dbReference>
<evidence type="ECO:0000256" key="3">
    <source>
        <dbReference type="ARBA" id="ARBA00023125"/>
    </source>
</evidence>
<evidence type="ECO:0000259" key="7">
    <source>
        <dbReference type="PROSITE" id="PS50888"/>
    </source>
</evidence>
<evidence type="ECO:0000256" key="2">
    <source>
        <dbReference type="ARBA" id="ARBA00023015"/>
    </source>
</evidence>
<feature type="compositionally biased region" description="Low complexity" evidence="6">
    <location>
        <begin position="119"/>
        <end position="130"/>
    </location>
</feature>
<sequence>MLINMDHLNGTSGQENNPSYHPTTTLVILLILCLNFELRSIIQELKDLNLGLECSKFCLPSDCEVKMSIVYSHSLNYSEGELRRNQEMDHHPQKHCHQHNSGLMRYCSAPSSLLSSLVDNNNNDDNNNNNHGYVNEEPFRNEDHHHQQQQHYTPSTSSEMETMFAKLIASPSNNGLHDSEPLHEFGRSKIVKEEAGDSVSQRPQHNNNNNNGGYSYGSQPQQFYQHQQIQGLSNGSVGAVNAYDNSFSAVNSTQNKTGSNNCSNLIRQKSSPAGLFNNYSVDNGIAVFREVGSFRASDVSNGQSTTSSSGLHGTLNFSSRMPQIAENGNEGLEANCVESRRPRNDNGNTKCYMPSFTNDFWDGSAFSAPKTANNSGELMFSTSNAMETQDVDFGYQKLGLTHHLSLPSSSSKLSGIEKLYQIQGSVPCKIRAKRGYATHPRSIAERERRTRISTRMKKLQDLFPKSDKQTSTADMLDVAVQYIKDMKKQVQILTDTKAKCICSSNQKQYS</sequence>
<feature type="compositionally biased region" description="Low complexity" evidence="6">
    <location>
        <begin position="206"/>
        <end position="218"/>
    </location>
</feature>